<dbReference type="EMBL" id="JARGDH010000054">
    <property type="protein sequence ID" value="KAL0263973.1"/>
    <property type="molecule type" value="Genomic_DNA"/>
</dbReference>
<name>A0AAW2H6H1_9NEOP</name>
<proteinExistence type="inferred from homology"/>
<evidence type="ECO:0000256" key="2">
    <source>
        <dbReference type="ARBA" id="ARBA00022741"/>
    </source>
</evidence>
<dbReference type="PANTHER" id="PTHR45639">
    <property type="entry name" value="HSC70CB, ISOFORM G-RELATED"/>
    <property type="match status" value="1"/>
</dbReference>
<dbReference type="GO" id="GO:0140662">
    <property type="term" value="F:ATP-dependent protein folding chaperone"/>
    <property type="evidence" value="ECO:0007669"/>
    <property type="project" value="InterPro"/>
</dbReference>
<dbReference type="GO" id="GO:0005524">
    <property type="term" value="F:ATP binding"/>
    <property type="evidence" value="ECO:0007669"/>
    <property type="project" value="UniProtKB-KW"/>
</dbReference>
<evidence type="ECO:0000256" key="4">
    <source>
        <dbReference type="SAM" id="MobiDB-lite"/>
    </source>
</evidence>
<gene>
    <name evidence="5" type="ORF">PYX00_010887</name>
</gene>
<organism evidence="5">
    <name type="scientific">Menopon gallinae</name>
    <name type="common">poultry shaft louse</name>
    <dbReference type="NCBI Taxonomy" id="328185"/>
    <lineage>
        <taxon>Eukaryota</taxon>
        <taxon>Metazoa</taxon>
        <taxon>Ecdysozoa</taxon>
        <taxon>Arthropoda</taxon>
        <taxon>Hexapoda</taxon>
        <taxon>Insecta</taxon>
        <taxon>Pterygota</taxon>
        <taxon>Neoptera</taxon>
        <taxon>Paraneoptera</taxon>
        <taxon>Psocodea</taxon>
        <taxon>Troctomorpha</taxon>
        <taxon>Phthiraptera</taxon>
        <taxon>Amblycera</taxon>
        <taxon>Menoponidae</taxon>
        <taxon>Menopon</taxon>
    </lineage>
</organism>
<dbReference type="InterPro" id="IPR013126">
    <property type="entry name" value="Hsp_70_fam"/>
</dbReference>
<accession>A0AAW2H6H1</accession>
<keyword evidence="2" id="KW-0547">Nucleotide-binding</keyword>
<dbReference type="GO" id="GO:0005634">
    <property type="term" value="C:nucleus"/>
    <property type="evidence" value="ECO:0007669"/>
    <property type="project" value="TreeGrafter"/>
</dbReference>
<protein>
    <submittedName>
        <fullName evidence="5">Uncharacterized protein</fullName>
    </submittedName>
</protein>
<keyword evidence="3" id="KW-0067">ATP-binding</keyword>
<evidence type="ECO:0000256" key="3">
    <source>
        <dbReference type="ARBA" id="ARBA00022840"/>
    </source>
</evidence>
<comment type="caution">
    <text evidence="5">The sequence shown here is derived from an EMBL/GenBank/DDBJ whole genome shotgun (WGS) entry which is preliminary data.</text>
</comment>
<dbReference type="Gene3D" id="3.90.640.10">
    <property type="entry name" value="Actin, Chain A, domain 4"/>
    <property type="match status" value="1"/>
</dbReference>
<dbReference type="GO" id="GO:0005829">
    <property type="term" value="C:cytosol"/>
    <property type="evidence" value="ECO:0007669"/>
    <property type="project" value="TreeGrafter"/>
</dbReference>
<sequence>MRLCRALLPAGRAAAVCLQSARSGRHKARSREKGTMLEDEMNRRAIRTVVDLLSPRLFGNCIRVDNRRSIQARQRKFPMLRTDEDYRHMFMFLGYLKRMANLRHVSFAVPHWYTDTHRRKLVDLATMLDIEVESIVRDVAATSLCLVKQGHVAPAFVILDFGYSKTTAGHFSFKNNVLKVERIAEIAVGARDFDDKLISHFIQRNKLEDNTYWREVLMSKIDYLKTILNTTDSVRLHVDEDVVLEISKEEYDRMISEDLARIKVFVDEQLCSGGGEKVVVEVVGGNSNNYAVKAILPKNVGRSLNPSESTALGCSLVSLIKRSKVTFRDISSTYSIKLKGSTVKPSMLFNAQEVPSDSVNVTYKKKEDFAIEVFENETLIGEVRIKVKAEEPVPVTIAFSINRRGLLEACSAHRDADGGAEGAKAPSHGEISVNMMSFSHEELDAIKRYEDEFRVKEIETERIKAKRTEFETLLMGLDQNLRKFGDEFVGYKDLINVTADELLCYRSSKTLSEEEAIHTEFLDRLRPITERLSALEARIRSEIDEMKKRARAVTTKYSKLYTPGLYQLRGELFMIEKWEDTFQLNVETIVSYDPESVETFKKRVSGLLERVDAEAAEKQREEEVAEREKAAQAERARHAEQEAKCAAESQEKGSAASMPEAGAEQNVS</sequence>
<evidence type="ECO:0000256" key="1">
    <source>
        <dbReference type="ARBA" id="ARBA00007381"/>
    </source>
</evidence>
<comment type="similarity">
    <text evidence="1">Belongs to the heat shock protein 70 family.</text>
</comment>
<feature type="compositionally biased region" description="Basic and acidic residues" evidence="4">
    <location>
        <begin position="615"/>
        <end position="651"/>
    </location>
</feature>
<dbReference type="AlphaFoldDB" id="A0AAW2H6H1"/>
<dbReference type="PANTHER" id="PTHR45639:SF4">
    <property type="entry name" value="HSC70CB, ISOFORM G"/>
    <property type="match status" value="1"/>
</dbReference>
<dbReference type="InterPro" id="IPR043129">
    <property type="entry name" value="ATPase_NBD"/>
</dbReference>
<feature type="region of interest" description="Disordered" evidence="4">
    <location>
        <begin position="615"/>
        <end position="668"/>
    </location>
</feature>
<evidence type="ECO:0000313" key="5">
    <source>
        <dbReference type="EMBL" id="KAL0263973.1"/>
    </source>
</evidence>
<dbReference type="Pfam" id="PF00012">
    <property type="entry name" value="HSP70"/>
    <property type="match status" value="1"/>
</dbReference>
<dbReference type="SUPFAM" id="SSF53067">
    <property type="entry name" value="Actin-like ATPase domain"/>
    <property type="match status" value="1"/>
</dbReference>
<dbReference type="Gene3D" id="3.30.420.40">
    <property type="match status" value="2"/>
</dbReference>
<reference evidence="5" key="1">
    <citation type="journal article" date="2024" name="Gigascience">
        <title>Chromosome-level genome of the poultry shaft louse Menopon gallinae provides insight into the host-switching and adaptive evolution of parasitic lice.</title>
        <authorList>
            <person name="Xu Y."/>
            <person name="Ma L."/>
            <person name="Liu S."/>
            <person name="Liang Y."/>
            <person name="Liu Q."/>
            <person name="He Z."/>
            <person name="Tian L."/>
            <person name="Duan Y."/>
            <person name="Cai W."/>
            <person name="Li H."/>
            <person name="Song F."/>
        </authorList>
    </citation>
    <scope>NUCLEOTIDE SEQUENCE</scope>
    <source>
        <strain evidence="5">Cailab_2023a</strain>
    </source>
</reference>